<dbReference type="InterPro" id="IPR016084">
    <property type="entry name" value="Haem_Oase-like_multi-hlx"/>
</dbReference>
<sequence length="201" mass="21907">MTSFGTAVRPALSERLRRETSAQHERMHSLMAKGNPFASRESYAGFVAAQYLFQRDIEHLFADNDVRTAVPDLEVRGRQAASLADLADLQSPVPLDTLASSGVCMPEALGWLYVSEGSTLGAAFLFKEAQAQLGLSAEFGARNLAAYPQGRAQAWRNFVASLDSDLLAADSHDAVIAGAHAAYERFAQLLERFFKLRVVPC</sequence>
<proteinExistence type="predicted"/>
<reference evidence="1 2" key="1">
    <citation type="submission" date="2023-07" db="EMBL/GenBank/DDBJ databases">
        <title>Sorghum-associated microbial communities from plants grown in Nebraska, USA.</title>
        <authorList>
            <person name="Schachtman D."/>
        </authorList>
    </citation>
    <scope>NUCLEOTIDE SEQUENCE [LARGE SCALE GENOMIC DNA]</scope>
    <source>
        <strain evidence="1 2">DS1607</strain>
    </source>
</reference>
<dbReference type="EMBL" id="JAUSRO010000004">
    <property type="protein sequence ID" value="MDP9899044.1"/>
    <property type="molecule type" value="Genomic_DNA"/>
</dbReference>
<name>A0ABT9S585_9BURK</name>
<dbReference type="InterPro" id="IPR016053">
    <property type="entry name" value="Haem_Oase-like"/>
</dbReference>
<dbReference type="SUPFAM" id="SSF48613">
    <property type="entry name" value="Heme oxygenase-like"/>
    <property type="match status" value="1"/>
</dbReference>
<dbReference type="Pfam" id="PF01126">
    <property type="entry name" value="Heme_oxygenase"/>
    <property type="match status" value="1"/>
</dbReference>
<evidence type="ECO:0000313" key="1">
    <source>
        <dbReference type="EMBL" id="MDP9899044.1"/>
    </source>
</evidence>
<dbReference type="RefSeq" id="WP_307688872.1">
    <property type="nucleotide sequence ID" value="NZ_JAUSRO010000004.1"/>
</dbReference>
<accession>A0ABT9S585</accession>
<protein>
    <submittedName>
        <fullName evidence="1">Heme oxygenase</fullName>
    </submittedName>
</protein>
<dbReference type="Proteomes" id="UP001226867">
    <property type="component" value="Unassembled WGS sequence"/>
</dbReference>
<keyword evidence="2" id="KW-1185">Reference proteome</keyword>
<organism evidence="1 2">
    <name type="scientific">Variovorax ginsengisoli</name>
    <dbReference type="NCBI Taxonomy" id="363844"/>
    <lineage>
        <taxon>Bacteria</taxon>
        <taxon>Pseudomonadati</taxon>
        <taxon>Pseudomonadota</taxon>
        <taxon>Betaproteobacteria</taxon>
        <taxon>Burkholderiales</taxon>
        <taxon>Comamonadaceae</taxon>
        <taxon>Variovorax</taxon>
    </lineage>
</organism>
<evidence type="ECO:0000313" key="2">
    <source>
        <dbReference type="Proteomes" id="UP001226867"/>
    </source>
</evidence>
<dbReference type="CDD" id="cd19166">
    <property type="entry name" value="HemeO-bac"/>
    <property type="match status" value="1"/>
</dbReference>
<dbReference type="Gene3D" id="1.20.910.10">
    <property type="entry name" value="Heme oxygenase-like"/>
    <property type="match status" value="1"/>
</dbReference>
<comment type="caution">
    <text evidence="1">The sequence shown here is derived from an EMBL/GenBank/DDBJ whole genome shotgun (WGS) entry which is preliminary data.</text>
</comment>
<gene>
    <name evidence="1" type="ORF">J2W36_001289</name>
</gene>